<name>A0AAN8I4L6_9EURO</name>
<evidence type="ECO:0000259" key="7">
    <source>
        <dbReference type="Pfam" id="PF01636"/>
    </source>
</evidence>
<evidence type="ECO:0000256" key="3">
    <source>
        <dbReference type="ARBA" id="ARBA00016197"/>
    </source>
</evidence>
<dbReference type="InterPro" id="IPR051035">
    <property type="entry name" value="Mito_inheritance_9"/>
</dbReference>
<dbReference type="Pfam" id="PF01636">
    <property type="entry name" value="APH"/>
    <property type="match status" value="1"/>
</dbReference>
<dbReference type="InterPro" id="IPR002575">
    <property type="entry name" value="Aminoglycoside_PTrfase"/>
</dbReference>
<evidence type="ECO:0000256" key="1">
    <source>
        <dbReference type="ARBA" id="ARBA00004173"/>
    </source>
</evidence>
<keyword evidence="9" id="KW-1185">Reference proteome</keyword>
<evidence type="ECO:0000313" key="9">
    <source>
        <dbReference type="Proteomes" id="UP001316803"/>
    </source>
</evidence>
<sequence length="502" mass="56543">MRAGKGCVSKRSITPHNMLTCPLSTRTSLPGRPPFFKSTDPTQPDLKYTDDLFTYTRGRFITDEAYEMSQRRVRFDVNALTRRAAEVVGARSCVRIEKYPDGEYNKSMLLTMDDDSQVVAKVPNPNAGLPHLTTASEVATVDFVRNILGTPIPRVLAWHSRAQQNPVGAEYIIMEKAPGTELERVWRDMGVEDRWALIQSLARFEETWTSVSFTKFGSLYYTEDLDTGVGSDLSYRDANEDEITDRRFAIGPSVGRDFVGNGRVTIAFDRGPWSFLEQYHTAIGDREIACVRQLPRLPRSPLTFCGLGTYHPTGERKLKALHCYLQLVRFLLPLDRAISSAHLWHADLHPGNIFVDPSEPTKVNSRLYAAFEFQRTESYLFLLLAGNLLVDGEAIYLSQAAKMESEWGTLRSARGSAFSLSFSNDERDQMNADAKCEMRGMNLMRAIKEGMGGLFPVQGIVKPENHVRALDALSQMKRQVIQEFAGTDEEAEILEEVWPFGT</sequence>
<evidence type="ECO:0000256" key="6">
    <source>
        <dbReference type="ARBA" id="ARBA00031849"/>
    </source>
</evidence>
<reference evidence="8 9" key="1">
    <citation type="submission" date="2022-12" db="EMBL/GenBank/DDBJ databases">
        <title>Genomic features and morphological characterization of a novel Knufia sp. strain isolated from spacecraft assembly facility.</title>
        <authorList>
            <person name="Teixeira M."/>
            <person name="Chander A.M."/>
            <person name="Stajich J.E."/>
            <person name="Venkateswaran K."/>
        </authorList>
    </citation>
    <scope>NUCLEOTIDE SEQUENCE [LARGE SCALE GENOMIC DNA]</scope>
    <source>
        <strain evidence="8 9">FJI-L2-BK-P2</strain>
    </source>
</reference>
<dbReference type="AlphaFoldDB" id="A0AAN8I4L6"/>
<comment type="similarity">
    <text evidence="2">Belongs to the AIM9 family.</text>
</comment>
<gene>
    <name evidence="8" type="ORF">OHC33_008820</name>
</gene>
<accession>A0AAN8I4L6</accession>
<dbReference type="PANTHER" id="PTHR36091:SF1">
    <property type="entry name" value="ALTERED INHERITANCE OF MITOCHONDRIA PROTEIN 9, MITOCHONDRIAL"/>
    <property type="match status" value="1"/>
</dbReference>
<evidence type="ECO:0000256" key="4">
    <source>
        <dbReference type="ARBA" id="ARBA00022946"/>
    </source>
</evidence>
<evidence type="ECO:0000256" key="2">
    <source>
        <dbReference type="ARBA" id="ARBA00005543"/>
    </source>
</evidence>
<dbReference type="InterPro" id="IPR011009">
    <property type="entry name" value="Kinase-like_dom_sf"/>
</dbReference>
<dbReference type="SUPFAM" id="SSF56112">
    <property type="entry name" value="Protein kinase-like (PK-like)"/>
    <property type="match status" value="1"/>
</dbReference>
<evidence type="ECO:0000313" key="8">
    <source>
        <dbReference type="EMBL" id="KAK5950105.1"/>
    </source>
</evidence>
<feature type="domain" description="Aminoglycoside phosphotransferase" evidence="7">
    <location>
        <begin position="97"/>
        <end position="363"/>
    </location>
</feature>
<dbReference type="PANTHER" id="PTHR36091">
    <property type="entry name" value="ALTERED INHERITANCE OF MITOCHONDRIA PROTEIN 9, MITOCHONDRIAL"/>
    <property type="match status" value="1"/>
</dbReference>
<evidence type="ECO:0000256" key="5">
    <source>
        <dbReference type="ARBA" id="ARBA00023128"/>
    </source>
</evidence>
<dbReference type="GO" id="GO:0005739">
    <property type="term" value="C:mitochondrion"/>
    <property type="evidence" value="ECO:0007669"/>
    <property type="project" value="UniProtKB-SubCell"/>
</dbReference>
<protein>
    <recommendedName>
        <fullName evidence="3">Altered inheritance of mitochondria protein 9, mitochondrial</fullName>
    </recommendedName>
    <alternativeName>
        <fullName evidence="6">Found in mitochondrial proteome protein 29</fullName>
    </alternativeName>
</protein>
<dbReference type="Proteomes" id="UP001316803">
    <property type="component" value="Unassembled WGS sequence"/>
</dbReference>
<comment type="caution">
    <text evidence="8">The sequence shown here is derived from an EMBL/GenBank/DDBJ whole genome shotgun (WGS) entry which is preliminary data.</text>
</comment>
<dbReference type="EMBL" id="JAKLMC020000029">
    <property type="protein sequence ID" value="KAK5950105.1"/>
    <property type="molecule type" value="Genomic_DNA"/>
</dbReference>
<comment type="subcellular location">
    <subcellularLocation>
        <location evidence="1">Mitochondrion</location>
    </subcellularLocation>
</comment>
<keyword evidence="4" id="KW-0809">Transit peptide</keyword>
<proteinExistence type="inferred from homology"/>
<organism evidence="8 9">
    <name type="scientific">Knufia fluminis</name>
    <dbReference type="NCBI Taxonomy" id="191047"/>
    <lineage>
        <taxon>Eukaryota</taxon>
        <taxon>Fungi</taxon>
        <taxon>Dikarya</taxon>
        <taxon>Ascomycota</taxon>
        <taxon>Pezizomycotina</taxon>
        <taxon>Eurotiomycetes</taxon>
        <taxon>Chaetothyriomycetidae</taxon>
        <taxon>Chaetothyriales</taxon>
        <taxon>Trichomeriaceae</taxon>
        <taxon>Knufia</taxon>
    </lineage>
</organism>
<keyword evidence="5" id="KW-0496">Mitochondrion</keyword>